<dbReference type="RefSeq" id="WP_057941290.1">
    <property type="nucleotide sequence ID" value="NZ_CP011131.1"/>
</dbReference>
<keyword evidence="1" id="KW-0812">Transmembrane</keyword>
<gene>
    <name evidence="2" type="ORF">MOV92_01535</name>
</gene>
<feature type="transmembrane region" description="Helical" evidence="1">
    <location>
        <begin position="68"/>
        <end position="87"/>
    </location>
</feature>
<keyword evidence="1" id="KW-0472">Membrane</keyword>
<evidence type="ECO:0000256" key="1">
    <source>
        <dbReference type="SAM" id="Phobius"/>
    </source>
</evidence>
<evidence type="ECO:0008006" key="4">
    <source>
        <dbReference type="Google" id="ProtNLM"/>
    </source>
</evidence>
<sequence>MTTFNPYEAPQSAFVASTVEADDLSGPWRDGKDLVTRKNSQLPDRCVKCNAAARTPLKSKRYYWHNSAWYLLIPVNMFVYIVAVLIVRKNARLGLGLCVQHARRRSRMIAASLTCLGVSAALFVYALGNEAAAPLYLPSGLLLLAAMVIGVVGVRIVHPKRICERYARFSGCGSAFLDSLPRFRGVET</sequence>
<feature type="transmembrane region" description="Helical" evidence="1">
    <location>
        <begin position="140"/>
        <end position="158"/>
    </location>
</feature>
<name>A0ABY3XEG8_9GAMM</name>
<protein>
    <recommendedName>
        <fullName evidence="4">Transmembrane protein</fullName>
    </recommendedName>
</protein>
<accession>A0ABY3XEG8</accession>
<dbReference type="Proteomes" id="UP000829194">
    <property type="component" value="Chromosome"/>
</dbReference>
<feature type="transmembrane region" description="Helical" evidence="1">
    <location>
        <begin position="108"/>
        <end position="128"/>
    </location>
</feature>
<evidence type="ECO:0000313" key="2">
    <source>
        <dbReference type="EMBL" id="UNP29997.1"/>
    </source>
</evidence>
<proteinExistence type="predicted"/>
<organism evidence="2 3">
    <name type="scientific">Lysobacter gummosus</name>
    <dbReference type="NCBI Taxonomy" id="262324"/>
    <lineage>
        <taxon>Bacteria</taxon>
        <taxon>Pseudomonadati</taxon>
        <taxon>Pseudomonadota</taxon>
        <taxon>Gammaproteobacteria</taxon>
        <taxon>Lysobacterales</taxon>
        <taxon>Lysobacteraceae</taxon>
        <taxon>Lysobacter</taxon>
    </lineage>
</organism>
<dbReference type="EMBL" id="CP093547">
    <property type="protein sequence ID" value="UNP29997.1"/>
    <property type="molecule type" value="Genomic_DNA"/>
</dbReference>
<keyword evidence="3" id="KW-1185">Reference proteome</keyword>
<evidence type="ECO:0000313" key="3">
    <source>
        <dbReference type="Proteomes" id="UP000829194"/>
    </source>
</evidence>
<reference evidence="2 3" key="1">
    <citation type="submission" date="2022-03" db="EMBL/GenBank/DDBJ databases">
        <title>Complete genome sequence of Lysobacter capsici VKM B-2533 and Lysobacter gummosus 10.1.1, promising sources of lytic agents.</title>
        <authorList>
            <person name="Tarlachkov S.V."/>
            <person name="Kudryakova I.V."/>
            <person name="Afoshin A.S."/>
            <person name="Leontyevskaya E.A."/>
            <person name="Leontyevskaya N.V."/>
        </authorList>
    </citation>
    <scope>NUCLEOTIDE SEQUENCE [LARGE SCALE GENOMIC DNA]</scope>
    <source>
        <strain evidence="2 3">10.1.1</strain>
    </source>
</reference>
<keyword evidence="1" id="KW-1133">Transmembrane helix</keyword>